<evidence type="ECO:0000313" key="3">
    <source>
        <dbReference type="EMBL" id="KPA81912.1"/>
    </source>
</evidence>
<dbReference type="OrthoDB" id="272037at2759"/>
<sequence>MTDSHQQQSIKELKRELQRLEDSLMEREEALRRKRQQSQALNTQLADERAATGAQEEARSAASTDYRNAARVKQVLEGGQNRSGQISYSSREDCVGQLMESDESRKGVESDIGELSSYIKELREKKMDAQKRLTVVRLMSMLDDLQDLLKKKVFGPNGGEEARAQELLKSIQELSRERERTLNLLSKKEREMGALIDLKQRRIEELRNESSRNACVYADSNKLEARSVAERIQAERRQLLQEIEHLEEANSRMADVLVDTKYTTQSAIKDRDEALSGDAAMGASRNPEKESKQLRERIQKANAERLVFERKTEEVQNSIDEHTAKYNARMSKLRREILFYQDESSRFEKENQNLKMLCDTLAASIDS</sequence>
<dbReference type="EMBL" id="LGTL01000006">
    <property type="protein sequence ID" value="KPA81912.1"/>
    <property type="molecule type" value="Genomic_DNA"/>
</dbReference>
<evidence type="ECO:0000313" key="4">
    <source>
        <dbReference type="Proteomes" id="UP000037923"/>
    </source>
</evidence>
<keyword evidence="4" id="KW-1185">Reference proteome</keyword>
<dbReference type="EMBL" id="LGTL01000006">
    <property type="protein sequence ID" value="KPA81911.1"/>
    <property type="molecule type" value="Genomic_DNA"/>
</dbReference>
<feature type="region of interest" description="Disordered" evidence="2">
    <location>
        <begin position="274"/>
        <end position="294"/>
    </location>
</feature>
<evidence type="ECO:0000256" key="1">
    <source>
        <dbReference type="SAM" id="Coils"/>
    </source>
</evidence>
<dbReference type="VEuPathDB" id="TriTrypDB:LpyrH10_06_5240"/>
<dbReference type="OMA" id="NAERRMY"/>
<protein>
    <submittedName>
        <fullName evidence="3">Elks delta-like protein</fullName>
    </submittedName>
</protein>
<feature type="coiled-coil region" evidence="1">
    <location>
        <begin position="112"/>
        <end position="256"/>
    </location>
</feature>
<name>A0A0N0DWL2_LEPPY</name>
<keyword evidence="1" id="KW-0175">Coiled coil</keyword>
<dbReference type="RefSeq" id="XP_015660350.1">
    <property type="nucleotide sequence ID" value="XM_015801730.1"/>
</dbReference>
<organism evidence="3 4">
    <name type="scientific">Leptomonas pyrrhocoris</name>
    <name type="common">Firebug parasite</name>
    <dbReference type="NCBI Taxonomy" id="157538"/>
    <lineage>
        <taxon>Eukaryota</taxon>
        <taxon>Discoba</taxon>
        <taxon>Euglenozoa</taxon>
        <taxon>Kinetoplastea</taxon>
        <taxon>Metakinetoplastina</taxon>
        <taxon>Trypanosomatida</taxon>
        <taxon>Trypanosomatidae</taxon>
        <taxon>Leishmaniinae</taxon>
        <taxon>Leptomonas</taxon>
    </lineage>
</organism>
<comment type="caution">
    <text evidence="3">The sequence shown here is derived from an EMBL/GenBank/DDBJ whole genome shotgun (WGS) entry which is preliminary data.</text>
</comment>
<dbReference type="GeneID" id="26904445"/>
<reference evidence="3 4" key="1">
    <citation type="submission" date="2015-07" db="EMBL/GenBank/DDBJ databases">
        <title>High-quality genome of monoxenous trypanosomatid Leptomonas pyrrhocoris.</title>
        <authorList>
            <person name="Flegontov P."/>
            <person name="Butenko A."/>
            <person name="Firsov S."/>
            <person name="Vlcek C."/>
            <person name="Logacheva M.D."/>
            <person name="Field M."/>
            <person name="Filatov D."/>
            <person name="Flegontova O."/>
            <person name="Gerasimov E."/>
            <person name="Jackson A.P."/>
            <person name="Kelly S."/>
            <person name="Opperdoes F."/>
            <person name="O'Reilly A."/>
            <person name="Votypka J."/>
            <person name="Yurchenko V."/>
            <person name="Lukes J."/>
        </authorList>
    </citation>
    <scope>NUCLEOTIDE SEQUENCE [LARGE SCALE GENOMIC DNA]</scope>
    <source>
        <strain evidence="3">H10</strain>
    </source>
</reference>
<proteinExistence type="predicted"/>
<feature type="region of interest" description="Disordered" evidence="2">
    <location>
        <begin position="27"/>
        <end position="65"/>
    </location>
</feature>
<evidence type="ECO:0000256" key="2">
    <source>
        <dbReference type="SAM" id="MobiDB-lite"/>
    </source>
</evidence>
<dbReference type="Proteomes" id="UP000037923">
    <property type="component" value="Unassembled WGS sequence"/>
</dbReference>
<gene>
    <name evidence="3" type="ORF">ABB37_04154</name>
</gene>
<dbReference type="RefSeq" id="XP_015660351.1">
    <property type="nucleotide sequence ID" value="XM_015801731.1"/>
</dbReference>
<dbReference type="AlphaFoldDB" id="A0A0N0DWL2"/>
<accession>A0A0N0DWL2</accession>